<dbReference type="InterPro" id="IPR050859">
    <property type="entry name" value="Class-I_PLP-dep_aminotransf"/>
</dbReference>
<evidence type="ECO:0000313" key="6">
    <source>
        <dbReference type="EMBL" id="GAA1700110.1"/>
    </source>
</evidence>
<organism evidence="6 7">
    <name type="scientific">Fodinicola feengrottensis</name>
    <dbReference type="NCBI Taxonomy" id="435914"/>
    <lineage>
        <taxon>Bacteria</taxon>
        <taxon>Bacillati</taxon>
        <taxon>Actinomycetota</taxon>
        <taxon>Actinomycetes</taxon>
        <taxon>Mycobacteriales</taxon>
        <taxon>Fodinicola</taxon>
    </lineage>
</organism>
<dbReference type="InterPro" id="IPR004839">
    <property type="entry name" value="Aminotransferase_I/II_large"/>
</dbReference>
<dbReference type="PANTHER" id="PTHR42790">
    <property type="entry name" value="AMINOTRANSFERASE"/>
    <property type="match status" value="1"/>
</dbReference>
<dbReference type="RefSeq" id="WP_344313425.1">
    <property type="nucleotide sequence ID" value="NZ_BAAANY010000023.1"/>
</dbReference>
<dbReference type="Gene3D" id="3.40.640.10">
    <property type="entry name" value="Type I PLP-dependent aspartate aminotransferase-like (Major domain)"/>
    <property type="match status" value="1"/>
</dbReference>
<dbReference type="EMBL" id="BAAANY010000023">
    <property type="protein sequence ID" value="GAA1700110.1"/>
    <property type="molecule type" value="Genomic_DNA"/>
</dbReference>
<dbReference type="GO" id="GO:0008483">
    <property type="term" value="F:transaminase activity"/>
    <property type="evidence" value="ECO:0007669"/>
    <property type="project" value="UniProtKB-KW"/>
</dbReference>
<sequence length="396" mass="42285">MSYAPLPSPAARLATVASSPVRDLLALTSRPEVISFSGGLPAPDLFDVAGLARSFEHVLRTDGRRALQYSPSEGNPALRATIAARAPVPTAPEDVLVTTGSQQALTLVATALLEPGDTVLVEEPAYLSAIQCFQLAGARLVAVPSDADGPDVEQLISLIQSEKPKLFYLVPTFQNPTGRTLSAARREAIARSAGQHGVWIVEDDPYTELRYDGAPIPPIAAHPAAADRTILLGSFSKIVAPGLRLGWLRAPAGLRAALIVAKQAADLHTSTIDQAAAAHYLANTDLSLHLDRVRSAYRTRRDAMLTVLPAVLPAGSEWTRPSGGMFVWVRLPSGFVSSDLLPYALKNDVAYVPGAPFYVRDPDLATLRLSFSTHSPERTIEGLERLRPVFTGAICP</sequence>
<keyword evidence="7" id="KW-1185">Reference proteome</keyword>
<evidence type="ECO:0000256" key="2">
    <source>
        <dbReference type="ARBA" id="ARBA00022576"/>
    </source>
</evidence>
<comment type="cofactor">
    <cofactor evidence="1">
        <name>pyridoxal 5'-phosphate</name>
        <dbReference type="ChEBI" id="CHEBI:597326"/>
    </cofactor>
</comment>
<evidence type="ECO:0000256" key="4">
    <source>
        <dbReference type="ARBA" id="ARBA00022898"/>
    </source>
</evidence>
<accession>A0ABN2I7Q4</accession>
<name>A0ABN2I7Q4_9ACTN</name>
<reference evidence="6 7" key="1">
    <citation type="journal article" date="2019" name="Int. J. Syst. Evol. Microbiol.">
        <title>The Global Catalogue of Microorganisms (GCM) 10K type strain sequencing project: providing services to taxonomists for standard genome sequencing and annotation.</title>
        <authorList>
            <consortium name="The Broad Institute Genomics Platform"/>
            <consortium name="The Broad Institute Genome Sequencing Center for Infectious Disease"/>
            <person name="Wu L."/>
            <person name="Ma J."/>
        </authorList>
    </citation>
    <scope>NUCLEOTIDE SEQUENCE [LARGE SCALE GENOMIC DNA]</scope>
    <source>
        <strain evidence="6 7">JCM 14718</strain>
    </source>
</reference>
<dbReference type="InterPro" id="IPR015424">
    <property type="entry name" value="PyrdxlP-dep_Trfase"/>
</dbReference>
<dbReference type="Proteomes" id="UP001500618">
    <property type="component" value="Unassembled WGS sequence"/>
</dbReference>
<protein>
    <submittedName>
        <fullName evidence="6">PLP-dependent aminotransferase family protein</fullName>
    </submittedName>
</protein>
<dbReference type="Gene3D" id="3.90.1150.10">
    <property type="entry name" value="Aspartate Aminotransferase, domain 1"/>
    <property type="match status" value="1"/>
</dbReference>
<dbReference type="Pfam" id="PF00155">
    <property type="entry name" value="Aminotran_1_2"/>
    <property type="match status" value="1"/>
</dbReference>
<proteinExistence type="predicted"/>
<evidence type="ECO:0000259" key="5">
    <source>
        <dbReference type="Pfam" id="PF00155"/>
    </source>
</evidence>
<gene>
    <name evidence="6" type="ORF">GCM10009765_56930</name>
</gene>
<dbReference type="InterPro" id="IPR015422">
    <property type="entry name" value="PyrdxlP-dep_Trfase_small"/>
</dbReference>
<feature type="domain" description="Aminotransferase class I/classII large" evidence="5">
    <location>
        <begin position="60"/>
        <end position="386"/>
    </location>
</feature>
<comment type="caution">
    <text evidence="6">The sequence shown here is derived from an EMBL/GenBank/DDBJ whole genome shotgun (WGS) entry which is preliminary data.</text>
</comment>
<keyword evidence="4" id="KW-0663">Pyridoxal phosphate</keyword>
<evidence type="ECO:0000256" key="3">
    <source>
        <dbReference type="ARBA" id="ARBA00022679"/>
    </source>
</evidence>
<keyword evidence="2 6" id="KW-0032">Aminotransferase</keyword>
<dbReference type="InterPro" id="IPR015421">
    <property type="entry name" value="PyrdxlP-dep_Trfase_major"/>
</dbReference>
<evidence type="ECO:0000256" key="1">
    <source>
        <dbReference type="ARBA" id="ARBA00001933"/>
    </source>
</evidence>
<evidence type="ECO:0000313" key="7">
    <source>
        <dbReference type="Proteomes" id="UP001500618"/>
    </source>
</evidence>
<dbReference type="PANTHER" id="PTHR42790:SF19">
    <property type="entry name" value="KYNURENINE_ALPHA-AMINOADIPATE AMINOTRANSFERASE, MITOCHONDRIAL"/>
    <property type="match status" value="1"/>
</dbReference>
<dbReference type="CDD" id="cd00609">
    <property type="entry name" value="AAT_like"/>
    <property type="match status" value="1"/>
</dbReference>
<keyword evidence="3" id="KW-0808">Transferase</keyword>
<dbReference type="SUPFAM" id="SSF53383">
    <property type="entry name" value="PLP-dependent transferases"/>
    <property type="match status" value="1"/>
</dbReference>